<evidence type="ECO:0000313" key="4">
    <source>
        <dbReference type="RefSeq" id="XP_027199890.1"/>
    </source>
</evidence>
<feature type="region of interest" description="Disordered" evidence="2">
    <location>
        <begin position="498"/>
        <end position="540"/>
    </location>
</feature>
<sequence>MDDMDTVITQKDEQIEKLQKNKNNIEMLMEKNSLLSDELIKLEKIINNQREKMDDYEELIRTLETQIVQMKESHSINLRRNISFNYSFDNSISDLNNLPMMMAGEIVGENVADIKINALEKDIRELVVQKEELEQKLSNEQNEKESIIKSTEKLNERIKLLQNEFDRLKMLNETNTNELIRQNQLIKQLKQSLELELKNVKESFQKLKENQENFTEKFQEEIHSNCQQIIEVFNKQLETISLLSHFKHTLEIQLEDICTDNGQIEKELQKSRLIIEKHEQKITDQNEELKKFQQKFDEKQKEFENLHSIIDDYREKLKNFEKNNDNEMFRLKYEQLQNEFETMKMNTKKLEMKIKNLQKAYIVENQSFVAERKTKERLLKENMELEKEIENLRKLMAQFTESNVNDDVKRSKSNPRIMNKLPDVQGIKFEMADEEGEFMDPNRITQSSSINPQPPPPTPFPQERIKILRQRNQLLRPHLRTSYPVEFQNVRNTDEKILKDTGITPSKNLQKSKSRERIESSSASSSSSLDHNIPAKRSKL</sequence>
<dbReference type="InParanoid" id="A0A6P6Y3P8"/>
<proteinExistence type="predicted"/>
<dbReference type="RefSeq" id="XP_027199890.1">
    <property type="nucleotide sequence ID" value="XM_027344089.1"/>
</dbReference>
<name>A0A6P6Y3P8_DERPT</name>
<gene>
    <name evidence="4" type="primary">LOC113794006</name>
</gene>
<feature type="coiled-coil region" evidence="1">
    <location>
        <begin position="116"/>
        <end position="217"/>
    </location>
</feature>
<evidence type="ECO:0000256" key="2">
    <source>
        <dbReference type="SAM" id="MobiDB-lite"/>
    </source>
</evidence>
<dbReference type="OrthoDB" id="6511438at2759"/>
<feature type="coiled-coil region" evidence="1">
    <location>
        <begin position="1"/>
        <end position="73"/>
    </location>
</feature>
<protein>
    <submittedName>
        <fullName evidence="4">Leucine-rich repeat-containing protein DDB_G0290503</fullName>
    </submittedName>
</protein>
<dbReference type="OMA" id="QNDEMAN"/>
<keyword evidence="3" id="KW-1185">Reference proteome</keyword>
<feature type="coiled-coil region" evidence="1">
    <location>
        <begin position="261"/>
        <end position="402"/>
    </location>
</feature>
<reference evidence="4" key="1">
    <citation type="submission" date="2025-08" db="UniProtKB">
        <authorList>
            <consortium name="RefSeq"/>
        </authorList>
    </citation>
    <scope>IDENTIFICATION</scope>
    <source>
        <strain evidence="4">Airmid</strain>
    </source>
</reference>
<organism evidence="3 4">
    <name type="scientific">Dermatophagoides pteronyssinus</name>
    <name type="common">European house dust mite</name>
    <dbReference type="NCBI Taxonomy" id="6956"/>
    <lineage>
        <taxon>Eukaryota</taxon>
        <taxon>Metazoa</taxon>
        <taxon>Ecdysozoa</taxon>
        <taxon>Arthropoda</taxon>
        <taxon>Chelicerata</taxon>
        <taxon>Arachnida</taxon>
        <taxon>Acari</taxon>
        <taxon>Acariformes</taxon>
        <taxon>Sarcoptiformes</taxon>
        <taxon>Astigmata</taxon>
        <taxon>Psoroptidia</taxon>
        <taxon>Analgoidea</taxon>
        <taxon>Pyroglyphidae</taxon>
        <taxon>Dermatophagoidinae</taxon>
        <taxon>Dermatophagoides</taxon>
    </lineage>
</organism>
<evidence type="ECO:0000313" key="3">
    <source>
        <dbReference type="Proteomes" id="UP000515146"/>
    </source>
</evidence>
<evidence type="ECO:0000256" key="1">
    <source>
        <dbReference type="SAM" id="Coils"/>
    </source>
</evidence>
<dbReference type="Proteomes" id="UP000515146">
    <property type="component" value="Unplaced"/>
</dbReference>
<accession>A0A6P6Y3P8</accession>
<keyword evidence="1" id="KW-0175">Coiled coil</keyword>
<dbReference type="AlphaFoldDB" id="A0A6P6Y3P8"/>
<dbReference type="KEGG" id="dpte:113794006"/>
<feature type="region of interest" description="Disordered" evidence="2">
    <location>
        <begin position="442"/>
        <end position="462"/>
    </location>
</feature>